<sequence>MSRFHTFSTLNGALY</sequence>
<accession>A0A1J8QBA4</accession>
<dbReference type="Proteomes" id="UP000183567">
    <property type="component" value="Unassembled WGS sequence"/>
</dbReference>
<name>A0A1J8QBA4_9AGAM</name>
<protein>
    <submittedName>
        <fullName evidence="1">Uncharacterized protein</fullName>
    </submittedName>
</protein>
<evidence type="ECO:0000313" key="2">
    <source>
        <dbReference type="Proteomes" id="UP000183567"/>
    </source>
</evidence>
<keyword evidence="2" id="KW-1185">Reference proteome</keyword>
<gene>
    <name evidence="1" type="ORF">AZE42_06014</name>
</gene>
<reference evidence="1 2" key="1">
    <citation type="submission" date="2016-03" db="EMBL/GenBank/DDBJ databases">
        <title>Comparative genomics of the ectomycorrhizal sister species Rhizopogon vinicolor and Rhizopogon vesiculosus (Basidiomycota: Boletales) reveals a divergence of the mating type B locus.</title>
        <authorList>
            <person name="Mujic A.B."/>
            <person name="Kuo A."/>
            <person name="Tritt A."/>
            <person name="Lipzen A."/>
            <person name="Chen C."/>
            <person name="Johnson J."/>
            <person name="Sharma A."/>
            <person name="Barry K."/>
            <person name="Grigoriev I.V."/>
            <person name="Spatafora J.W."/>
        </authorList>
    </citation>
    <scope>NUCLEOTIDE SEQUENCE [LARGE SCALE GENOMIC DNA]</scope>
    <source>
        <strain evidence="1 2">AM-OR11-056</strain>
    </source>
</reference>
<dbReference type="EMBL" id="LVVM01005358">
    <property type="protein sequence ID" value="OJA10873.1"/>
    <property type="molecule type" value="Genomic_DNA"/>
</dbReference>
<proteinExistence type="predicted"/>
<evidence type="ECO:0000313" key="1">
    <source>
        <dbReference type="EMBL" id="OJA10873.1"/>
    </source>
</evidence>
<comment type="caution">
    <text evidence="1">The sequence shown here is derived from an EMBL/GenBank/DDBJ whole genome shotgun (WGS) entry which is preliminary data.</text>
</comment>
<organism evidence="1 2">
    <name type="scientific">Rhizopogon vesiculosus</name>
    <dbReference type="NCBI Taxonomy" id="180088"/>
    <lineage>
        <taxon>Eukaryota</taxon>
        <taxon>Fungi</taxon>
        <taxon>Dikarya</taxon>
        <taxon>Basidiomycota</taxon>
        <taxon>Agaricomycotina</taxon>
        <taxon>Agaricomycetes</taxon>
        <taxon>Agaricomycetidae</taxon>
        <taxon>Boletales</taxon>
        <taxon>Suillineae</taxon>
        <taxon>Rhizopogonaceae</taxon>
        <taxon>Rhizopogon</taxon>
    </lineage>
</organism>